<dbReference type="Proteomes" id="UP001642540">
    <property type="component" value="Unassembled WGS sequence"/>
</dbReference>
<dbReference type="SUPFAM" id="SSF47986">
    <property type="entry name" value="DEATH domain"/>
    <property type="match status" value="2"/>
</dbReference>
<evidence type="ECO:0000313" key="2">
    <source>
        <dbReference type="EMBL" id="CAL8121306.1"/>
    </source>
</evidence>
<keyword evidence="3" id="KW-1185">Reference proteome</keyword>
<dbReference type="InterPro" id="IPR000488">
    <property type="entry name" value="Death_dom"/>
</dbReference>
<evidence type="ECO:0000259" key="1">
    <source>
        <dbReference type="PROSITE" id="PS50017"/>
    </source>
</evidence>
<name>A0ABP1RBE4_9HEXA</name>
<reference evidence="2 3" key="1">
    <citation type="submission" date="2024-08" db="EMBL/GenBank/DDBJ databases">
        <authorList>
            <person name="Cucini C."/>
            <person name="Frati F."/>
        </authorList>
    </citation>
    <scope>NUCLEOTIDE SEQUENCE [LARGE SCALE GENOMIC DNA]</scope>
</reference>
<dbReference type="Pfam" id="PF00531">
    <property type="entry name" value="Death"/>
    <property type="match status" value="1"/>
</dbReference>
<comment type="caution">
    <text evidence="2">The sequence shown here is derived from an EMBL/GenBank/DDBJ whole genome shotgun (WGS) entry which is preliminary data.</text>
</comment>
<dbReference type="EMBL" id="CAXLJM020000065">
    <property type="protein sequence ID" value="CAL8121306.1"/>
    <property type="molecule type" value="Genomic_DNA"/>
</dbReference>
<protein>
    <recommendedName>
        <fullName evidence="1">Death domain-containing protein</fullName>
    </recommendedName>
</protein>
<proteinExistence type="predicted"/>
<accession>A0ABP1RBE4</accession>
<feature type="domain" description="Death" evidence="1">
    <location>
        <begin position="29"/>
        <end position="102"/>
    </location>
</feature>
<evidence type="ECO:0000313" key="3">
    <source>
        <dbReference type="Proteomes" id="UP001642540"/>
    </source>
</evidence>
<dbReference type="PROSITE" id="PS50017">
    <property type="entry name" value="DEATH_DOMAIN"/>
    <property type="match status" value="1"/>
</dbReference>
<organism evidence="2 3">
    <name type="scientific">Orchesella dallaii</name>
    <dbReference type="NCBI Taxonomy" id="48710"/>
    <lineage>
        <taxon>Eukaryota</taxon>
        <taxon>Metazoa</taxon>
        <taxon>Ecdysozoa</taxon>
        <taxon>Arthropoda</taxon>
        <taxon>Hexapoda</taxon>
        <taxon>Collembola</taxon>
        <taxon>Entomobryomorpha</taxon>
        <taxon>Entomobryoidea</taxon>
        <taxon>Orchesellidae</taxon>
        <taxon>Orchesellinae</taxon>
        <taxon>Orchesella</taxon>
    </lineage>
</organism>
<gene>
    <name evidence="2" type="ORF">ODALV1_LOCUS19320</name>
</gene>
<sequence length="232" mass="26704">MNIIVDGVAIKFNEMYDTIDPQSLIPKRKWRDIAFSLDIPAEEIEDIDSDIRMHKLSMRNIFILILTSWALAKDENATVGQLIYVLEKENLKSCANRLRRKYGIEILQPKNQFITLHSVSENSSLNLNDEVDSLHQTERQKQFILENLPILVDLLALNVGTLSILIAKGLLTKDDIADLDEIKNERKKNLHFLENILPKKLNFFSALYEAMKITNQTGVLSVLDRFQLKVKN</sequence>
<dbReference type="InterPro" id="IPR011029">
    <property type="entry name" value="DEATH-like_dom_sf"/>
</dbReference>
<dbReference type="CDD" id="cd01670">
    <property type="entry name" value="Death"/>
    <property type="match status" value="1"/>
</dbReference>
<dbReference type="Gene3D" id="1.10.533.10">
    <property type="entry name" value="Death Domain, Fas"/>
    <property type="match status" value="2"/>
</dbReference>